<feature type="coiled-coil region" evidence="1">
    <location>
        <begin position="181"/>
        <end position="215"/>
    </location>
</feature>
<gene>
    <name evidence="4" type="primary">mcc</name>
    <name evidence="4" type="ORF">DAT39_000451</name>
</gene>
<dbReference type="AlphaFoldDB" id="A0A8J4XHK9"/>
<dbReference type="Proteomes" id="UP000727407">
    <property type="component" value="Unassembled WGS sequence"/>
</dbReference>
<dbReference type="Pfam" id="PF10506">
    <property type="entry name" value="USHBP1_PDZ-bd"/>
    <property type="match status" value="2"/>
</dbReference>
<proteinExistence type="predicted"/>
<protein>
    <submittedName>
        <fullName evidence="4">Colorectal mutant cancer protein isoform X3</fullName>
    </submittedName>
</protein>
<dbReference type="OrthoDB" id="6256369at2759"/>
<dbReference type="PANTHER" id="PTHR23347:SF4">
    <property type="entry name" value="COLORECTAL MUTANT CANCER PROTEIN"/>
    <property type="match status" value="1"/>
</dbReference>
<feature type="non-terminal residue" evidence="4">
    <location>
        <position position="1"/>
    </location>
</feature>
<organism evidence="4 5">
    <name type="scientific">Clarias magur</name>
    <name type="common">Asian catfish</name>
    <name type="synonym">Macropteronotus magur</name>
    <dbReference type="NCBI Taxonomy" id="1594786"/>
    <lineage>
        <taxon>Eukaryota</taxon>
        <taxon>Metazoa</taxon>
        <taxon>Chordata</taxon>
        <taxon>Craniata</taxon>
        <taxon>Vertebrata</taxon>
        <taxon>Euteleostomi</taxon>
        <taxon>Actinopterygii</taxon>
        <taxon>Neopterygii</taxon>
        <taxon>Teleostei</taxon>
        <taxon>Ostariophysi</taxon>
        <taxon>Siluriformes</taxon>
        <taxon>Clariidae</taxon>
        <taxon>Clarias</taxon>
    </lineage>
</organism>
<feature type="compositionally biased region" description="Low complexity" evidence="2">
    <location>
        <begin position="327"/>
        <end position="344"/>
    </location>
</feature>
<feature type="non-terminal residue" evidence="4">
    <location>
        <position position="654"/>
    </location>
</feature>
<feature type="region of interest" description="Disordered" evidence="2">
    <location>
        <begin position="599"/>
        <end position="631"/>
    </location>
</feature>
<feature type="domain" description="Harmonin-binding protein USHBP1 PDZ-binding" evidence="3">
    <location>
        <begin position="510"/>
        <end position="575"/>
    </location>
</feature>
<feature type="region of interest" description="Disordered" evidence="2">
    <location>
        <begin position="455"/>
        <end position="483"/>
    </location>
</feature>
<dbReference type="EMBL" id="QNUK01000002">
    <property type="protein sequence ID" value="KAF5909734.1"/>
    <property type="molecule type" value="Genomic_DNA"/>
</dbReference>
<keyword evidence="5" id="KW-1185">Reference proteome</keyword>
<dbReference type="InterPro" id="IPR019536">
    <property type="entry name" value="USHBP1_PDZ-bd"/>
</dbReference>
<comment type="caution">
    <text evidence="4">The sequence shown here is derived from an EMBL/GenBank/DDBJ whole genome shotgun (WGS) entry which is preliminary data.</text>
</comment>
<evidence type="ECO:0000256" key="1">
    <source>
        <dbReference type="SAM" id="Coils"/>
    </source>
</evidence>
<feature type="coiled-coil region" evidence="1">
    <location>
        <begin position="21"/>
        <end position="76"/>
    </location>
</feature>
<dbReference type="InterPro" id="IPR040171">
    <property type="entry name" value="USBP1-like"/>
</dbReference>
<feature type="coiled-coil region" evidence="1">
    <location>
        <begin position="551"/>
        <end position="578"/>
    </location>
</feature>
<feature type="compositionally biased region" description="Basic and acidic residues" evidence="2">
    <location>
        <begin position="469"/>
        <end position="480"/>
    </location>
</feature>
<feature type="compositionally biased region" description="Polar residues" evidence="2">
    <location>
        <begin position="606"/>
        <end position="618"/>
    </location>
</feature>
<feature type="region of interest" description="Disordered" evidence="2">
    <location>
        <begin position="327"/>
        <end position="349"/>
    </location>
</feature>
<name>A0A8J4XHK9_CLAMG</name>
<evidence type="ECO:0000259" key="3">
    <source>
        <dbReference type="Pfam" id="PF10506"/>
    </source>
</evidence>
<evidence type="ECO:0000313" key="4">
    <source>
        <dbReference type="EMBL" id="KAF5909734.1"/>
    </source>
</evidence>
<sequence>TVEEVEGTLGKEVYPSLYEERVRWEEELAGLQGENESLTAMLSNKDKAHNRTRATISAMREERDRLRCRVQELQTRLQSAQPGGGLSSPGCMTPSGQVINPSTTSSNNDLPVAKRAERVKLSICRSESSSMKRGVLGSEMSTTRESSNVGEHLSHTQDYSNIHETFQTLYSHGSAISNYNIQEFKVETERLNSRIEHLKSQNDLLTITLEECKSNAERMSMLLGKYESSATALHLALYYSERCIEAYDLLLALAEKEQLLMLDQYRVARVSAVGEKGSEQSISQMLLQAHDCRKTAENTAKDLLVRLDSSCGDFFTVADCKMQPLESLSSNSHTSTTSTTTSTDTDFHKEDEQRLKDYIRQLKNDQAAIKLTMLELESAHTTDIKSHADSHRLDLENAVLMQELMAMKEEMAELKAQLYLLEKEKKTLELNLSSRAAQEQMYLVHIEQLKSKVEEQQEKRKSSLSSRDCSIKDKSPKDSDTSMINVSELRSLNDCDLAAELNNALHKEMQLKVQVKDLVSELEKFTKSSEIQHQQSEEFVSDLKRVNSHLVAAYDKSKKKHQNKLRKLESQMMAMMERHETQIRSKSCLWRNLATTSAPKVKETPRSFSPQPSTSLSGSDHRRSHSRPWSGTSVGLMIRRICSMDCRSGDKPKQ</sequence>
<evidence type="ECO:0000313" key="5">
    <source>
        <dbReference type="Proteomes" id="UP000727407"/>
    </source>
</evidence>
<dbReference type="PANTHER" id="PTHR23347">
    <property type="entry name" value="COLORECTAL MUTANT CANCER PROTEIN MCC PROTEIN -RELATED"/>
    <property type="match status" value="1"/>
</dbReference>
<reference evidence="4" key="1">
    <citation type="submission" date="2020-07" db="EMBL/GenBank/DDBJ databases">
        <title>Clarias magur genome sequencing, assembly and annotation.</title>
        <authorList>
            <person name="Kushwaha B."/>
            <person name="Kumar R."/>
            <person name="Das P."/>
            <person name="Joshi C.G."/>
            <person name="Kumar D."/>
            <person name="Nagpure N.S."/>
            <person name="Pandey M."/>
            <person name="Agarwal S."/>
            <person name="Srivastava S."/>
            <person name="Singh M."/>
            <person name="Sahoo L."/>
            <person name="Jayasankar P."/>
            <person name="Meher P.K."/>
            <person name="Koringa P.G."/>
            <person name="Iquebal M.A."/>
            <person name="Das S.P."/>
            <person name="Bit A."/>
            <person name="Patnaik S."/>
            <person name="Patel N."/>
            <person name="Shah T.M."/>
            <person name="Hinsu A."/>
            <person name="Jena J.K."/>
        </authorList>
    </citation>
    <scope>NUCLEOTIDE SEQUENCE</scope>
    <source>
        <strain evidence="4">CIFAMagur01</strain>
        <tissue evidence="4">Testis</tissue>
    </source>
</reference>
<feature type="domain" description="Harmonin-binding protein USHBP1 PDZ-binding" evidence="3">
    <location>
        <begin position="190"/>
        <end position="253"/>
    </location>
</feature>
<accession>A0A8J4XHK9</accession>
<evidence type="ECO:0000256" key="2">
    <source>
        <dbReference type="SAM" id="MobiDB-lite"/>
    </source>
</evidence>
<keyword evidence="1" id="KW-0175">Coiled coil</keyword>